<dbReference type="Gene3D" id="1.10.150.320">
    <property type="entry name" value="Photosystem II 12 kDa extrinsic protein"/>
    <property type="match status" value="1"/>
</dbReference>
<gene>
    <name evidence="1" type="ordered locus">Acid345_2548</name>
</gene>
<dbReference type="SUPFAM" id="SSF81585">
    <property type="entry name" value="PsbU/PolX domain-like"/>
    <property type="match status" value="1"/>
</dbReference>
<accession>Q1INK1</accession>
<dbReference type="EnsemblBacteria" id="ABF41549">
    <property type="protein sequence ID" value="ABF41549"/>
    <property type="gene ID" value="Acid345_2548"/>
</dbReference>
<evidence type="ECO:0000313" key="2">
    <source>
        <dbReference type="Proteomes" id="UP000002432"/>
    </source>
</evidence>
<dbReference type="Pfam" id="PF12836">
    <property type="entry name" value="HHH_3"/>
    <property type="match status" value="1"/>
</dbReference>
<organism evidence="1 2">
    <name type="scientific">Koribacter versatilis (strain Ellin345)</name>
    <dbReference type="NCBI Taxonomy" id="204669"/>
    <lineage>
        <taxon>Bacteria</taxon>
        <taxon>Pseudomonadati</taxon>
        <taxon>Acidobacteriota</taxon>
        <taxon>Terriglobia</taxon>
        <taxon>Terriglobales</taxon>
        <taxon>Candidatus Korobacteraceae</taxon>
        <taxon>Candidatus Korobacter</taxon>
    </lineage>
</organism>
<dbReference type="Proteomes" id="UP000002432">
    <property type="component" value="Chromosome"/>
</dbReference>
<protein>
    <recommendedName>
        <fullName evidence="3">Helix-hairpin-helix domain-containing protein</fullName>
    </recommendedName>
</protein>
<evidence type="ECO:0008006" key="3">
    <source>
        <dbReference type="Google" id="ProtNLM"/>
    </source>
</evidence>
<dbReference type="STRING" id="204669.Acid345_2548"/>
<dbReference type="AlphaFoldDB" id="Q1INK1"/>
<name>Q1INK1_KORVE</name>
<reference evidence="1 2" key="1">
    <citation type="journal article" date="2009" name="Appl. Environ. Microbiol.">
        <title>Three genomes from the phylum Acidobacteria provide insight into the lifestyles of these microorganisms in soils.</title>
        <authorList>
            <person name="Ward N.L."/>
            <person name="Challacombe J.F."/>
            <person name="Janssen P.H."/>
            <person name="Henrissat B."/>
            <person name="Coutinho P.M."/>
            <person name="Wu M."/>
            <person name="Xie G."/>
            <person name="Haft D.H."/>
            <person name="Sait M."/>
            <person name="Badger J."/>
            <person name="Barabote R.D."/>
            <person name="Bradley B."/>
            <person name="Brettin T.S."/>
            <person name="Brinkac L.M."/>
            <person name="Bruce D."/>
            <person name="Creasy T."/>
            <person name="Daugherty S.C."/>
            <person name="Davidsen T.M."/>
            <person name="DeBoy R.T."/>
            <person name="Detter J.C."/>
            <person name="Dodson R.J."/>
            <person name="Durkin A.S."/>
            <person name="Ganapathy A."/>
            <person name="Gwinn-Giglio M."/>
            <person name="Han C.S."/>
            <person name="Khouri H."/>
            <person name="Kiss H."/>
            <person name="Kothari S.P."/>
            <person name="Madupu R."/>
            <person name="Nelson K.E."/>
            <person name="Nelson W.C."/>
            <person name="Paulsen I."/>
            <person name="Penn K."/>
            <person name="Ren Q."/>
            <person name="Rosovitz M.J."/>
            <person name="Selengut J.D."/>
            <person name="Shrivastava S."/>
            <person name="Sullivan S.A."/>
            <person name="Tapia R."/>
            <person name="Thompson L.S."/>
            <person name="Watkins K.L."/>
            <person name="Yang Q."/>
            <person name="Yu C."/>
            <person name="Zafar N."/>
            <person name="Zhou L."/>
            <person name="Kuske C.R."/>
        </authorList>
    </citation>
    <scope>NUCLEOTIDE SEQUENCE [LARGE SCALE GENOMIC DNA]</scope>
    <source>
        <strain evidence="1 2">Ellin345</strain>
    </source>
</reference>
<dbReference type="KEGG" id="aba:Acid345_2548"/>
<dbReference type="HOGENOM" id="CLU_1945953_0_0_0"/>
<keyword evidence="2" id="KW-1185">Reference proteome</keyword>
<dbReference type="EMBL" id="CP000360">
    <property type="protein sequence ID" value="ABF41549.1"/>
    <property type="molecule type" value="Genomic_DNA"/>
</dbReference>
<dbReference type="eggNOG" id="COG1555">
    <property type="taxonomic scope" value="Bacteria"/>
</dbReference>
<proteinExistence type="predicted"/>
<sequence length="129" mass="14508">MGGSLTSLLPHLNTQESFCFIPGDNMKRLLFWTAGIVLGVWVARELRQAGMRLSHVVRRVDLNLCSHEDLVTLPGITEHFAERIVENRPYRHRLDLVARMVIPSGVYQEIRDLIDVESGSAVRTANVAS</sequence>
<evidence type="ECO:0000313" key="1">
    <source>
        <dbReference type="EMBL" id="ABF41549.1"/>
    </source>
</evidence>